<organism evidence="2 3">
    <name type="scientific">Phycomyces blakesleeanus (strain ATCC 8743b / DSM 1359 / FGSC 10004 / NBRC 33097 / NRRL 1555)</name>
    <dbReference type="NCBI Taxonomy" id="763407"/>
    <lineage>
        <taxon>Eukaryota</taxon>
        <taxon>Fungi</taxon>
        <taxon>Fungi incertae sedis</taxon>
        <taxon>Mucoromycota</taxon>
        <taxon>Mucoromycotina</taxon>
        <taxon>Mucoromycetes</taxon>
        <taxon>Mucorales</taxon>
        <taxon>Phycomycetaceae</taxon>
        <taxon>Phycomyces</taxon>
    </lineage>
</organism>
<evidence type="ECO:0000256" key="1">
    <source>
        <dbReference type="SAM" id="MobiDB-lite"/>
    </source>
</evidence>
<protein>
    <submittedName>
        <fullName evidence="2">Uncharacterized protein</fullName>
    </submittedName>
</protein>
<dbReference type="Proteomes" id="UP000077315">
    <property type="component" value="Unassembled WGS sequence"/>
</dbReference>
<dbReference type="EMBL" id="KV440973">
    <property type="protein sequence ID" value="OAD78353.1"/>
    <property type="molecule type" value="Genomic_DNA"/>
</dbReference>
<dbReference type="RefSeq" id="XP_018296393.1">
    <property type="nucleotide sequence ID" value="XM_018434805.1"/>
</dbReference>
<evidence type="ECO:0000313" key="3">
    <source>
        <dbReference type="Proteomes" id="UP000077315"/>
    </source>
</evidence>
<feature type="compositionally biased region" description="Polar residues" evidence="1">
    <location>
        <begin position="201"/>
        <end position="226"/>
    </location>
</feature>
<dbReference type="GeneID" id="28995711"/>
<dbReference type="AlphaFoldDB" id="A0A162UW00"/>
<name>A0A162UW00_PHYB8</name>
<keyword evidence="3" id="KW-1185">Reference proteome</keyword>
<dbReference type="VEuPathDB" id="FungiDB:PHYBLDRAFT_163474"/>
<sequence>MTCSVIGLYSIPSFRILVVLWSVSTLTLFASCNTRRVKSEYVYNSEKACNSEIDVEHTHLNIQIQGNHHHLYHYNTQAQTLREENCGLTGGSQLLPLYSSSLSLLKSILNTSSRMQRVFVSIRLVSESDINAHIDSGCNINTIRSTGSTSTSGSSGQSSSTSLFSTQKTVGLNTKSKAKDAFLNTEPAQPIKIAPLFTSKPKPSTNQSYTHAMPPNKSSGSVPQNQDLKRTRTDDDISPVNNTNLKRNRKEELMDSMPLAARGKV</sequence>
<feature type="compositionally biased region" description="Low complexity" evidence="1">
    <location>
        <begin position="146"/>
        <end position="166"/>
    </location>
</feature>
<feature type="region of interest" description="Disordered" evidence="1">
    <location>
        <begin position="193"/>
        <end position="265"/>
    </location>
</feature>
<accession>A0A162UW00</accession>
<feature type="region of interest" description="Disordered" evidence="1">
    <location>
        <begin position="146"/>
        <end position="168"/>
    </location>
</feature>
<dbReference type="InParanoid" id="A0A162UW00"/>
<proteinExistence type="predicted"/>
<gene>
    <name evidence="2" type="ORF">PHYBLDRAFT_163474</name>
</gene>
<evidence type="ECO:0000313" key="2">
    <source>
        <dbReference type="EMBL" id="OAD78353.1"/>
    </source>
</evidence>
<reference evidence="3" key="1">
    <citation type="submission" date="2015-06" db="EMBL/GenBank/DDBJ databases">
        <title>Expansion of signal transduction pathways in fungi by whole-genome duplication.</title>
        <authorList>
            <consortium name="DOE Joint Genome Institute"/>
            <person name="Corrochano L.M."/>
            <person name="Kuo A."/>
            <person name="Marcet-Houben M."/>
            <person name="Polaino S."/>
            <person name="Salamov A."/>
            <person name="Villalobos J.M."/>
            <person name="Alvarez M.I."/>
            <person name="Avalos J."/>
            <person name="Benito E.P."/>
            <person name="Benoit I."/>
            <person name="Burger G."/>
            <person name="Camino L.P."/>
            <person name="Canovas D."/>
            <person name="Cerda-Olmedo E."/>
            <person name="Cheng J.-F."/>
            <person name="Dominguez A."/>
            <person name="Elias M."/>
            <person name="Eslava A.P."/>
            <person name="Glaser F."/>
            <person name="Grimwood J."/>
            <person name="Gutierrez G."/>
            <person name="Heitman J."/>
            <person name="Henrissat B."/>
            <person name="Iturriaga E.A."/>
            <person name="Lang B.F."/>
            <person name="Lavin J.L."/>
            <person name="Lee S."/>
            <person name="Li W."/>
            <person name="Lindquist E."/>
            <person name="Lopez-Garcia S."/>
            <person name="Luque E.M."/>
            <person name="Marcos A.T."/>
            <person name="Martin J."/>
            <person name="McCluskey K."/>
            <person name="Medina H.R."/>
            <person name="Miralles-Duran A."/>
            <person name="Miyazaki A."/>
            <person name="Munoz-Torres E."/>
            <person name="Oguiza J.A."/>
            <person name="Ohm R."/>
            <person name="Olmedo M."/>
            <person name="Orejas M."/>
            <person name="Ortiz-Castellanos L."/>
            <person name="Pisabarro A.G."/>
            <person name="Rodriguez-Romero J."/>
            <person name="Ruiz-Herrera J."/>
            <person name="Ruiz-Vazquez R."/>
            <person name="Sanz C."/>
            <person name="Schackwitz W."/>
            <person name="Schmutz J."/>
            <person name="Shahriari M."/>
            <person name="Shelest E."/>
            <person name="Silva-Franco F."/>
            <person name="Soanes D."/>
            <person name="Syed K."/>
            <person name="Tagua V.G."/>
            <person name="Talbot N.J."/>
            <person name="Thon M."/>
            <person name="De vries R.P."/>
            <person name="Wiebenga A."/>
            <person name="Yadav J.S."/>
            <person name="Braun E.L."/>
            <person name="Baker S."/>
            <person name="Garre V."/>
            <person name="Horwitz B."/>
            <person name="Torres-Martinez S."/>
            <person name="Idnurm A."/>
            <person name="Herrera-Estrella A."/>
            <person name="Gabaldon T."/>
            <person name="Grigoriev I.V."/>
        </authorList>
    </citation>
    <scope>NUCLEOTIDE SEQUENCE [LARGE SCALE GENOMIC DNA]</scope>
    <source>
        <strain evidence="3">NRRL 1555(-)</strain>
    </source>
</reference>